<gene>
    <name evidence="4" type="ORF">CURHAP_LOCUS36422</name>
</gene>
<evidence type="ECO:0000256" key="2">
    <source>
        <dbReference type="ARBA" id="ARBA00023136"/>
    </source>
</evidence>
<accession>A0A6J5V1F0</accession>
<dbReference type="GO" id="GO:0009506">
    <property type="term" value="C:plasmodesma"/>
    <property type="evidence" value="ECO:0007669"/>
    <property type="project" value="TreeGrafter"/>
</dbReference>
<evidence type="ECO:0000256" key="1">
    <source>
        <dbReference type="ARBA" id="ARBA00004370"/>
    </source>
</evidence>
<feature type="transmembrane region" description="Helical" evidence="3">
    <location>
        <begin position="30"/>
        <end position="51"/>
    </location>
</feature>
<proteinExistence type="predicted"/>
<dbReference type="AlphaFoldDB" id="A0A6J5V1F0"/>
<dbReference type="Proteomes" id="UP000507222">
    <property type="component" value="Unassembled WGS sequence"/>
</dbReference>
<dbReference type="PANTHER" id="PTHR31415:SF109">
    <property type="entry name" value="NDR1_HIN1-LIKE PROTEIN 10"/>
    <property type="match status" value="1"/>
</dbReference>
<keyword evidence="2 3" id="KW-0472">Membrane</keyword>
<protein>
    <recommendedName>
        <fullName evidence="6">Late embryogenesis abundant protein LEA-2 subgroup domain-containing protein</fullName>
    </recommendedName>
</protein>
<organism evidence="4 5">
    <name type="scientific">Prunus armeniaca</name>
    <name type="common">Apricot</name>
    <name type="synonym">Armeniaca vulgaris</name>
    <dbReference type="NCBI Taxonomy" id="36596"/>
    <lineage>
        <taxon>Eukaryota</taxon>
        <taxon>Viridiplantae</taxon>
        <taxon>Streptophyta</taxon>
        <taxon>Embryophyta</taxon>
        <taxon>Tracheophyta</taxon>
        <taxon>Spermatophyta</taxon>
        <taxon>Magnoliopsida</taxon>
        <taxon>eudicotyledons</taxon>
        <taxon>Gunneridae</taxon>
        <taxon>Pentapetalae</taxon>
        <taxon>rosids</taxon>
        <taxon>fabids</taxon>
        <taxon>Rosales</taxon>
        <taxon>Rosaceae</taxon>
        <taxon>Amygdaloideae</taxon>
        <taxon>Amygdaleae</taxon>
        <taxon>Prunus</taxon>
    </lineage>
</organism>
<reference evidence="4 5" key="1">
    <citation type="submission" date="2020-05" db="EMBL/GenBank/DDBJ databases">
        <authorList>
            <person name="Campoy J."/>
            <person name="Schneeberger K."/>
            <person name="Spophaly S."/>
        </authorList>
    </citation>
    <scope>NUCLEOTIDE SEQUENCE [LARGE SCALE GENOMIC DNA]</scope>
    <source>
        <strain evidence="4">PruArmRojPasFocal</strain>
    </source>
</reference>
<dbReference type="GO" id="GO:0098542">
    <property type="term" value="P:defense response to other organism"/>
    <property type="evidence" value="ECO:0007669"/>
    <property type="project" value="InterPro"/>
</dbReference>
<comment type="subcellular location">
    <subcellularLocation>
        <location evidence="1">Membrane</location>
    </subcellularLocation>
</comment>
<name>A0A6J5V1F0_PRUAR</name>
<dbReference type="PANTHER" id="PTHR31415">
    <property type="entry name" value="OS05G0367900 PROTEIN"/>
    <property type="match status" value="1"/>
</dbReference>
<keyword evidence="3" id="KW-0812">Transmembrane</keyword>
<keyword evidence="3" id="KW-1133">Transmembrane helix</keyword>
<evidence type="ECO:0000313" key="4">
    <source>
        <dbReference type="EMBL" id="CAB4282776.1"/>
    </source>
</evidence>
<evidence type="ECO:0000256" key="3">
    <source>
        <dbReference type="SAM" id="Phobius"/>
    </source>
</evidence>
<dbReference type="GO" id="GO:0005886">
    <property type="term" value="C:plasma membrane"/>
    <property type="evidence" value="ECO:0007669"/>
    <property type="project" value="TreeGrafter"/>
</dbReference>
<dbReference type="EMBL" id="CAEKDK010000006">
    <property type="protein sequence ID" value="CAB4282776.1"/>
    <property type="molecule type" value="Genomic_DNA"/>
</dbReference>
<evidence type="ECO:0000313" key="5">
    <source>
        <dbReference type="Proteomes" id="UP000507222"/>
    </source>
</evidence>
<dbReference type="InterPro" id="IPR044839">
    <property type="entry name" value="NDR1-like"/>
</dbReference>
<sequence length="218" mass="25005">MSATNSSTDRYRITSIQDLLRNRITSIQDLLCFLLSFFFWSGFIGLPIFFICKAIMNHPETYKVPEFNVIGAQLNRLNYTETNHTLSYNLAFNITLTNPNKKLFFKLTDTQVIAYHQNKRFGLVTLMDRQTSFDQNPNSSSVFNNAVIQGWKPMMFEEPVLPNGDLYNIDVVIAFREKGGGLSGQVMCNLKLPLSFNGTAWNCYKTTKCSKVFYHWGS</sequence>
<evidence type="ECO:0008006" key="6">
    <source>
        <dbReference type="Google" id="ProtNLM"/>
    </source>
</evidence>